<dbReference type="AlphaFoldDB" id="A0A382DLK4"/>
<dbReference type="Pfam" id="PF00561">
    <property type="entry name" value="Abhydrolase_1"/>
    <property type="match status" value="1"/>
</dbReference>
<proteinExistence type="predicted"/>
<dbReference type="PRINTS" id="PR00111">
    <property type="entry name" value="ABHYDROLASE"/>
</dbReference>
<protein>
    <recommendedName>
        <fullName evidence="1">AB hydrolase-1 domain-containing protein</fullName>
    </recommendedName>
</protein>
<dbReference type="Gene3D" id="3.40.50.1820">
    <property type="entry name" value="alpha/beta hydrolase"/>
    <property type="match status" value="1"/>
</dbReference>
<evidence type="ECO:0000313" key="2">
    <source>
        <dbReference type="EMBL" id="SVB38894.1"/>
    </source>
</evidence>
<name>A0A382DLK4_9ZZZZ</name>
<sequence length="274" mass="30064">MTPTSIFVKSNNINLHLREWSTTGTPLLLIHGITSSGQTWSNIAPHFVEEYRVLAVDLRGHGQSSKPTAGYNWENDYGRDISGLIETYLEEPPIIIGHSLGASVTAAVAVNLPRQVKAVILEDPPAFVDDDLETLRERFATTLDTKALPFEEKVKSFMEGALQGPPKTMPITREAAEYKSKNLEDMADAVITELRKGGTTYKAESVFPRISCPCLVMLGDPSLGGVVELKHRNRLNSILKTATILELPNVGHGLHSDAEKDFVRSAKDFIASLV</sequence>
<organism evidence="2">
    <name type="scientific">marine metagenome</name>
    <dbReference type="NCBI Taxonomy" id="408172"/>
    <lineage>
        <taxon>unclassified sequences</taxon>
        <taxon>metagenomes</taxon>
        <taxon>ecological metagenomes</taxon>
    </lineage>
</organism>
<dbReference type="PANTHER" id="PTHR43798:SF33">
    <property type="entry name" value="HYDROLASE, PUTATIVE (AFU_ORTHOLOGUE AFUA_2G14860)-RELATED"/>
    <property type="match status" value="1"/>
</dbReference>
<dbReference type="InterPro" id="IPR050266">
    <property type="entry name" value="AB_hydrolase_sf"/>
</dbReference>
<dbReference type="PANTHER" id="PTHR43798">
    <property type="entry name" value="MONOACYLGLYCEROL LIPASE"/>
    <property type="match status" value="1"/>
</dbReference>
<accession>A0A382DLK4</accession>
<reference evidence="2" key="1">
    <citation type="submission" date="2018-05" db="EMBL/GenBank/DDBJ databases">
        <authorList>
            <person name="Lanie J.A."/>
            <person name="Ng W.-L."/>
            <person name="Kazmierczak K.M."/>
            <person name="Andrzejewski T.M."/>
            <person name="Davidsen T.M."/>
            <person name="Wayne K.J."/>
            <person name="Tettelin H."/>
            <person name="Glass J.I."/>
            <person name="Rusch D."/>
            <person name="Podicherti R."/>
            <person name="Tsui H.-C.T."/>
            <person name="Winkler M.E."/>
        </authorList>
    </citation>
    <scope>NUCLEOTIDE SEQUENCE</scope>
</reference>
<dbReference type="EMBL" id="UINC01039837">
    <property type="protein sequence ID" value="SVB38894.1"/>
    <property type="molecule type" value="Genomic_DNA"/>
</dbReference>
<feature type="domain" description="AB hydrolase-1" evidence="1">
    <location>
        <begin position="26"/>
        <end position="164"/>
    </location>
</feature>
<evidence type="ECO:0000259" key="1">
    <source>
        <dbReference type="Pfam" id="PF00561"/>
    </source>
</evidence>
<gene>
    <name evidence="2" type="ORF">METZ01_LOCUS191748</name>
</gene>
<dbReference type="InterPro" id="IPR000073">
    <property type="entry name" value="AB_hydrolase_1"/>
</dbReference>
<dbReference type="InterPro" id="IPR029058">
    <property type="entry name" value="AB_hydrolase_fold"/>
</dbReference>
<dbReference type="SUPFAM" id="SSF53474">
    <property type="entry name" value="alpha/beta-Hydrolases"/>
    <property type="match status" value="1"/>
</dbReference>
<dbReference type="GO" id="GO:0016020">
    <property type="term" value="C:membrane"/>
    <property type="evidence" value="ECO:0007669"/>
    <property type="project" value="TreeGrafter"/>
</dbReference>